<reference evidence="3 4" key="1">
    <citation type="submission" date="2020-08" db="EMBL/GenBank/DDBJ databases">
        <title>A Genomic Blueprint of the Chicken Gut Microbiome.</title>
        <authorList>
            <person name="Gilroy R."/>
            <person name="Ravi A."/>
            <person name="Getino M."/>
            <person name="Pursley I."/>
            <person name="Horton D.L."/>
            <person name="Alikhan N.-F."/>
            <person name="Baker D."/>
            <person name="Gharbi K."/>
            <person name="Hall N."/>
            <person name="Watson M."/>
            <person name="Adriaenssens E.M."/>
            <person name="Foster-Nyarko E."/>
            <person name="Jarju S."/>
            <person name="Secka A."/>
            <person name="Antonio M."/>
            <person name="Oren A."/>
            <person name="Chaudhuri R."/>
            <person name="La Ragione R.M."/>
            <person name="Hildebrand F."/>
            <person name="Pallen M.J."/>
        </authorList>
    </citation>
    <scope>NUCLEOTIDE SEQUENCE [LARGE SCALE GENOMIC DNA]</scope>
    <source>
        <strain evidence="3 4">Sa3CUA8</strain>
    </source>
</reference>
<organism evidence="3 4">
    <name type="scientific">Sporosarcina gallistercoris</name>
    <dbReference type="NCBI Taxonomy" id="2762245"/>
    <lineage>
        <taxon>Bacteria</taxon>
        <taxon>Bacillati</taxon>
        <taxon>Bacillota</taxon>
        <taxon>Bacilli</taxon>
        <taxon>Bacillales</taxon>
        <taxon>Caryophanaceae</taxon>
        <taxon>Sporosarcina</taxon>
    </lineage>
</organism>
<feature type="transmembrane region" description="Helical" evidence="1">
    <location>
        <begin position="46"/>
        <end position="67"/>
    </location>
</feature>
<keyword evidence="1" id="KW-0472">Membrane</keyword>
<keyword evidence="1" id="KW-0812">Transmembrane</keyword>
<dbReference type="RefSeq" id="WP_191691971.1">
    <property type="nucleotide sequence ID" value="NZ_JACSQY010000015.1"/>
</dbReference>
<feature type="transmembrane region" description="Helical" evidence="1">
    <location>
        <begin position="87"/>
        <end position="113"/>
    </location>
</feature>
<dbReference type="EMBL" id="JACSQY010000015">
    <property type="protein sequence ID" value="MBD7909592.1"/>
    <property type="molecule type" value="Genomic_DNA"/>
</dbReference>
<dbReference type="Proteomes" id="UP000659496">
    <property type="component" value="Unassembled WGS sequence"/>
</dbReference>
<evidence type="ECO:0000259" key="2">
    <source>
        <dbReference type="Pfam" id="PF04892"/>
    </source>
</evidence>
<proteinExistence type="predicted"/>
<evidence type="ECO:0000313" key="4">
    <source>
        <dbReference type="Proteomes" id="UP000659496"/>
    </source>
</evidence>
<dbReference type="PANTHER" id="PTHR36834">
    <property type="entry name" value="MEMBRANE PROTEIN-RELATED"/>
    <property type="match status" value="1"/>
</dbReference>
<evidence type="ECO:0000313" key="3">
    <source>
        <dbReference type="EMBL" id="MBD7909592.1"/>
    </source>
</evidence>
<dbReference type="PANTHER" id="PTHR36834:SF1">
    <property type="entry name" value="INTEGRAL MEMBRANE PROTEIN"/>
    <property type="match status" value="1"/>
</dbReference>
<feature type="domain" description="VanZ-like" evidence="2">
    <location>
        <begin position="54"/>
        <end position="174"/>
    </location>
</feature>
<sequence length="201" mass="23097">MTTEESWSFMRTIDAGYIIGPLFIVYLIIVILKLKRQGKNYSIFQYITLISLGIYILSVVALTTFPIEVNLGMYKNQTPWYSRINPIPILTIDMATFILNIIMLVPFGVYQWLVVKQDKISWELVAVRSLLFSLAIEVLQLLLYITVNSARSVDVNDLIANTLGGILGYYAVKFVSKNTYFKEWIDQFKVSMKSQIITNKL</sequence>
<name>A0ABR8PN89_9BACL</name>
<keyword evidence="4" id="KW-1185">Reference proteome</keyword>
<comment type="caution">
    <text evidence="3">The sequence shown here is derived from an EMBL/GenBank/DDBJ whole genome shotgun (WGS) entry which is preliminary data.</text>
</comment>
<dbReference type="InterPro" id="IPR053150">
    <property type="entry name" value="Teicoplanin_resist-assoc"/>
</dbReference>
<feature type="transmembrane region" description="Helical" evidence="1">
    <location>
        <begin position="158"/>
        <end position="175"/>
    </location>
</feature>
<dbReference type="Pfam" id="PF04892">
    <property type="entry name" value="VanZ"/>
    <property type="match status" value="1"/>
</dbReference>
<gene>
    <name evidence="3" type="ORF">H9659_14740</name>
</gene>
<feature type="transmembrane region" description="Helical" evidence="1">
    <location>
        <begin position="125"/>
        <end position="146"/>
    </location>
</feature>
<dbReference type="InterPro" id="IPR006976">
    <property type="entry name" value="VanZ-like"/>
</dbReference>
<feature type="transmembrane region" description="Helical" evidence="1">
    <location>
        <begin position="15"/>
        <end position="34"/>
    </location>
</feature>
<keyword evidence="1" id="KW-1133">Transmembrane helix</keyword>
<accession>A0ABR8PN89</accession>
<evidence type="ECO:0000256" key="1">
    <source>
        <dbReference type="SAM" id="Phobius"/>
    </source>
</evidence>
<protein>
    <submittedName>
        <fullName evidence="3">VanZ family protein</fullName>
    </submittedName>
</protein>